<name>A0A0G0Y0P7_UNCKA</name>
<gene>
    <name evidence="1" type="ORF">UU55_C0007G0006</name>
</gene>
<dbReference type="Gene3D" id="3.20.20.370">
    <property type="entry name" value="Glycoside hydrolase/deacetylase"/>
    <property type="match status" value="1"/>
</dbReference>
<dbReference type="GO" id="GO:0005975">
    <property type="term" value="P:carbohydrate metabolic process"/>
    <property type="evidence" value="ECO:0007669"/>
    <property type="project" value="InterPro"/>
</dbReference>
<dbReference type="InterPro" id="IPR051398">
    <property type="entry name" value="Polysacch_Deacetylase"/>
</dbReference>
<reference evidence="1 2" key="1">
    <citation type="journal article" date="2015" name="Nature">
        <title>rRNA introns, odd ribosomes, and small enigmatic genomes across a large radiation of phyla.</title>
        <authorList>
            <person name="Brown C.T."/>
            <person name="Hug L.A."/>
            <person name="Thomas B.C."/>
            <person name="Sharon I."/>
            <person name="Castelle C.J."/>
            <person name="Singh A."/>
            <person name="Wilkins M.J."/>
            <person name="Williams K.H."/>
            <person name="Banfield J.F."/>
        </authorList>
    </citation>
    <scope>NUCLEOTIDE SEQUENCE [LARGE SCALE GENOMIC DNA]</scope>
</reference>
<evidence type="ECO:0000313" key="2">
    <source>
        <dbReference type="Proteomes" id="UP000033947"/>
    </source>
</evidence>
<proteinExistence type="predicted"/>
<dbReference type="EMBL" id="LCBB01000007">
    <property type="protein sequence ID" value="KKS02961.1"/>
    <property type="molecule type" value="Genomic_DNA"/>
</dbReference>
<accession>A0A0G0Y0P7</accession>
<organism evidence="1 2">
    <name type="scientific">candidate division WWE3 bacterium GW2011_GWC2_41_23</name>
    <dbReference type="NCBI Taxonomy" id="1619123"/>
    <lineage>
        <taxon>Bacteria</taxon>
        <taxon>Katanobacteria</taxon>
    </lineage>
</organism>
<dbReference type="AlphaFoldDB" id="A0A0G0Y0P7"/>
<evidence type="ECO:0008006" key="3">
    <source>
        <dbReference type="Google" id="ProtNLM"/>
    </source>
</evidence>
<dbReference type="PANTHER" id="PTHR34216">
    <property type="match status" value="1"/>
</dbReference>
<dbReference type="SUPFAM" id="SSF88713">
    <property type="entry name" value="Glycoside hydrolase/deacetylase"/>
    <property type="match status" value="1"/>
</dbReference>
<comment type="caution">
    <text evidence="1">The sequence shown here is derived from an EMBL/GenBank/DDBJ whole genome shotgun (WGS) entry which is preliminary data.</text>
</comment>
<protein>
    <recommendedName>
        <fullName evidence="3">NodB homology domain-containing protein</fullName>
    </recommendedName>
</protein>
<evidence type="ECO:0000313" key="1">
    <source>
        <dbReference type="EMBL" id="KKS02961.1"/>
    </source>
</evidence>
<dbReference type="InterPro" id="IPR011330">
    <property type="entry name" value="Glyco_hydro/deAcase_b/a-brl"/>
</dbReference>
<dbReference type="Proteomes" id="UP000033947">
    <property type="component" value="Unassembled WGS sequence"/>
</dbReference>
<dbReference type="PANTHER" id="PTHR34216:SF3">
    <property type="entry name" value="POLY-BETA-1,6-N-ACETYL-D-GLUCOSAMINE N-DEACETYLASE"/>
    <property type="match status" value="1"/>
</dbReference>
<sequence length="303" mass="33190">MHLHTLAIVLFILSFGYQGEVEETPYPVAETTTVKTPELAPFDDGTINCPGSIALMYHKIVAEPEDVTDGYGITTDINTFDKIVWYLVEVGYYFPTPEEFAQDMKTRVCREKYAIITIDDSWNDPEKMGVNDVLKTYGGGSGIPGSPKVWLGIVSGGLTAPSAKPDLLANIRRGQEQGLVYPVSHSRTHPAILIDPFSPFSPVNDSVYAQIAGELGPSRRDVLNLFGTEPFFFIYPGGNVTRTIMNGLAPAGYSGAFTVTPGGLHRAYPYLLPRINAGYGCDNKVSQTILCVISKINKYSHQR</sequence>